<comment type="caution">
    <text evidence="2">The sequence shown here is derived from an EMBL/GenBank/DDBJ whole genome shotgun (WGS) entry which is preliminary data.</text>
</comment>
<accession>A0AAD7Z7S4</accession>
<dbReference type="EMBL" id="JASPKZ010009833">
    <property type="protein sequence ID" value="KAJ9575514.1"/>
    <property type="molecule type" value="Genomic_DNA"/>
</dbReference>
<dbReference type="AlphaFoldDB" id="A0AAD7Z7S4"/>
<evidence type="ECO:0000313" key="2">
    <source>
        <dbReference type="EMBL" id="KAJ9575514.1"/>
    </source>
</evidence>
<feature type="region of interest" description="Disordered" evidence="1">
    <location>
        <begin position="1"/>
        <end position="58"/>
    </location>
</feature>
<feature type="non-terminal residue" evidence="2">
    <location>
        <position position="1"/>
    </location>
</feature>
<protein>
    <submittedName>
        <fullName evidence="2">Uncharacterized protein</fullName>
    </submittedName>
</protein>
<proteinExistence type="predicted"/>
<evidence type="ECO:0000256" key="1">
    <source>
        <dbReference type="SAM" id="MobiDB-lite"/>
    </source>
</evidence>
<sequence length="58" mass="6533">GKQSGVGTRIANWREKLESPALLNSSPRNSGHDLSNCSYSSDRLPPFPKSYDRIEKRE</sequence>
<organism evidence="2 3">
    <name type="scientific">Diploptera punctata</name>
    <name type="common">Pacific beetle cockroach</name>
    <dbReference type="NCBI Taxonomy" id="6984"/>
    <lineage>
        <taxon>Eukaryota</taxon>
        <taxon>Metazoa</taxon>
        <taxon>Ecdysozoa</taxon>
        <taxon>Arthropoda</taxon>
        <taxon>Hexapoda</taxon>
        <taxon>Insecta</taxon>
        <taxon>Pterygota</taxon>
        <taxon>Neoptera</taxon>
        <taxon>Polyneoptera</taxon>
        <taxon>Dictyoptera</taxon>
        <taxon>Blattodea</taxon>
        <taxon>Blaberoidea</taxon>
        <taxon>Blaberidae</taxon>
        <taxon>Diplopterinae</taxon>
        <taxon>Diploptera</taxon>
    </lineage>
</organism>
<reference evidence="2" key="1">
    <citation type="journal article" date="2023" name="IScience">
        <title>Live-bearing cockroach genome reveals convergent evolutionary mechanisms linked to viviparity in insects and beyond.</title>
        <authorList>
            <person name="Fouks B."/>
            <person name="Harrison M.C."/>
            <person name="Mikhailova A.A."/>
            <person name="Marchal E."/>
            <person name="English S."/>
            <person name="Carruthers M."/>
            <person name="Jennings E.C."/>
            <person name="Chiamaka E.L."/>
            <person name="Frigard R.A."/>
            <person name="Pippel M."/>
            <person name="Attardo G.M."/>
            <person name="Benoit J.B."/>
            <person name="Bornberg-Bauer E."/>
            <person name="Tobe S.S."/>
        </authorList>
    </citation>
    <scope>NUCLEOTIDE SEQUENCE</scope>
    <source>
        <strain evidence="2">Stay&amp;Tobe</strain>
    </source>
</reference>
<reference evidence="2" key="2">
    <citation type="submission" date="2023-05" db="EMBL/GenBank/DDBJ databases">
        <authorList>
            <person name="Fouks B."/>
        </authorList>
    </citation>
    <scope>NUCLEOTIDE SEQUENCE</scope>
    <source>
        <strain evidence="2">Stay&amp;Tobe</strain>
        <tissue evidence="2">Testes</tissue>
    </source>
</reference>
<gene>
    <name evidence="2" type="ORF">L9F63_007619</name>
</gene>
<feature type="non-terminal residue" evidence="2">
    <location>
        <position position="58"/>
    </location>
</feature>
<dbReference type="Proteomes" id="UP001233999">
    <property type="component" value="Unassembled WGS sequence"/>
</dbReference>
<feature type="compositionally biased region" description="Polar residues" evidence="1">
    <location>
        <begin position="22"/>
        <end position="41"/>
    </location>
</feature>
<evidence type="ECO:0000313" key="3">
    <source>
        <dbReference type="Proteomes" id="UP001233999"/>
    </source>
</evidence>
<name>A0AAD7Z7S4_DIPPU</name>
<keyword evidence="3" id="KW-1185">Reference proteome</keyword>